<gene>
    <name evidence="1" type="ORF">PVNG_05919</name>
</gene>
<proteinExistence type="predicted"/>
<dbReference type="OrthoDB" id="388482at2759"/>
<dbReference type="EMBL" id="KQ235195">
    <property type="protein sequence ID" value="KNA02154.1"/>
    <property type="molecule type" value="Genomic_DNA"/>
</dbReference>
<dbReference type="InterPro" id="IPR008780">
    <property type="entry name" value="Plasmodium_Vir"/>
</dbReference>
<dbReference type="Pfam" id="PF05795">
    <property type="entry name" value="Plasmodium_Vir"/>
    <property type="match status" value="1"/>
</dbReference>
<sequence length="260" mass="31206">MKMSNGTAIPTIKELLLDENYNLRNKGLYLSYNDFNKECKWSYRDLYCSDALTNFVDESIRPLYKKLWNNLFKVKYFLEDFKYLPNDKTKICIYLKYWLYDQLSKNIDDNGIDKLFSAWKPTAQGYKRDLIGCDLYKMNLNEIKETKLLYDYFLLHDGYNNDELVSHKIYVSPYCQYLKEAADVYKKRKSECANDHSSGHCKEFKNYIDRKMIKKDITLFKWKCKNEEQLVERMYSAETMFNPALKALVEKVHFNITMKK</sequence>
<accession>A0A0J9WFC2</accession>
<reference evidence="1 2" key="1">
    <citation type="submission" date="2011-09" db="EMBL/GenBank/DDBJ databases">
        <title>The Genome Sequence of Plasmodium vivax North Korean.</title>
        <authorList>
            <consortium name="The Broad Institute Genome Sequencing Platform"/>
            <consortium name="The Broad Institute Genome Sequencing Center for Infectious Disease"/>
            <person name="Neafsey D."/>
            <person name="Carlton J."/>
            <person name="Barnwell J."/>
            <person name="Collins W."/>
            <person name="Escalante A."/>
            <person name="Mullikin J."/>
            <person name="Saul A."/>
            <person name="Guigo R."/>
            <person name="Camara F."/>
            <person name="Young S.K."/>
            <person name="Zeng Q."/>
            <person name="Gargeya S."/>
            <person name="Fitzgerald M."/>
            <person name="Haas B."/>
            <person name="Abouelleil A."/>
            <person name="Alvarado L."/>
            <person name="Arachchi H.M."/>
            <person name="Berlin A."/>
            <person name="Brown A."/>
            <person name="Chapman S.B."/>
            <person name="Chen Z."/>
            <person name="Dunbar C."/>
            <person name="Freedman E."/>
            <person name="Gearin G."/>
            <person name="Gellesch M."/>
            <person name="Goldberg J."/>
            <person name="Griggs A."/>
            <person name="Gujja S."/>
            <person name="Heiman D."/>
            <person name="Howarth C."/>
            <person name="Larson L."/>
            <person name="Lui A."/>
            <person name="MacDonald P.J.P."/>
            <person name="Montmayeur A."/>
            <person name="Murphy C."/>
            <person name="Neiman D."/>
            <person name="Pearson M."/>
            <person name="Priest M."/>
            <person name="Roberts A."/>
            <person name="Saif S."/>
            <person name="Shea T."/>
            <person name="Shenoy N."/>
            <person name="Sisk P."/>
            <person name="Stolte C."/>
            <person name="Sykes S."/>
            <person name="Wortman J."/>
            <person name="Nusbaum C."/>
            <person name="Birren B."/>
        </authorList>
    </citation>
    <scope>NUCLEOTIDE SEQUENCE [LARGE SCALE GENOMIC DNA]</scope>
    <source>
        <strain evidence="1 2">North Korean</strain>
    </source>
</reference>
<dbReference type="Proteomes" id="UP000053239">
    <property type="component" value="Unassembled WGS sequence"/>
</dbReference>
<organism evidence="1 2">
    <name type="scientific">Plasmodium vivax North Korean</name>
    <dbReference type="NCBI Taxonomy" id="1035514"/>
    <lineage>
        <taxon>Eukaryota</taxon>
        <taxon>Sar</taxon>
        <taxon>Alveolata</taxon>
        <taxon>Apicomplexa</taxon>
        <taxon>Aconoidasida</taxon>
        <taxon>Haemosporida</taxon>
        <taxon>Plasmodiidae</taxon>
        <taxon>Plasmodium</taxon>
        <taxon>Plasmodium (Plasmodium)</taxon>
    </lineage>
</organism>
<evidence type="ECO:0008006" key="3">
    <source>
        <dbReference type="Google" id="ProtNLM"/>
    </source>
</evidence>
<evidence type="ECO:0000313" key="2">
    <source>
        <dbReference type="Proteomes" id="UP000053239"/>
    </source>
</evidence>
<name>A0A0J9WFC2_PLAVI</name>
<evidence type="ECO:0000313" key="1">
    <source>
        <dbReference type="EMBL" id="KNA02154.1"/>
    </source>
</evidence>
<protein>
    <recommendedName>
        <fullName evidence="3">Variable surface protein Vir21</fullName>
    </recommendedName>
</protein>
<dbReference type="AlphaFoldDB" id="A0A0J9WFC2"/>